<keyword evidence="4" id="KW-0256">Endoplasmic reticulum</keyword>
<dbReference type="GO" id="GO:0005789">
    <property type="term" value="C:endoplasmic reticulum membrane"/>
    <property type="evidence" value="ECO:0007669"/>
    <property type="project" value="UniProtKB-SubCell"/>
</dbReference>
<dbReference type="Proteomes" id="UP000015104">
    <property type="component" value="Unassembled WGS sequence"/>
</dbReference>
<name>T1L403_TETUR</name>
<dbReference type="GO" id="GO:0045202">
    <property type="term" value="C:synapse"/>
    <property type="evidence" value="ECO:0007669"/>
    <property type="project" value="GOC"/>
</dbReference>
<dbReference type="OrthoDB" id="10070774at2759"/>
<evidence type="ECO:0000256" key="7">
    <source>
        <dbReference type="SAM" id="MobiDB-lite"/>
    </source>
</evidence>
<evidence type="ECO:0000256" key="8">
    <source>
        <dbReference type="SAM" id="Phobius"/>
    </source>
</evidence>
<dbReference type="EnsemblMetazoa" id="tetur37g00320.1">
    <property type="protein sequence ID" value="tetur37g00320.1"/>
    <property type="gene ID" value="tetur37g00320"/>
</dbReference>
<feature type="compositionally biased region" description="Basic and acidic residues" evidence="7">
    <location>
        <begin position="270"/>
        <end position="284"/>
    </location>
</feature>
<dbReference type="PANTHER" id="PTHR21723">
    <property type="entry name" value="RESISTANCE TO INHIBITORS OF CHOLINESTERASE PROTEIN 3 RIC3"/>
    <property type="match status" value="1"/>
</dbReference>
<dbReference type="InterPro" id="IPR026160">
    <property type="entry name" value="Ric3"/>
</dbReference>
<dbReference type="PROSITE" id="PS51257">
    <property type="entry name" value="PROKAR_LIPOPROTEIN"/>
    <property type="match status" value="1"/>
</dbReference>
<dbReference type="AlphaFoldDB" id="T1L403"/>
<feature type="domain" description="Resistance to inhibitors of cholinesterase protein 3 N-terminal" evidence="9">
    <location>
        <begin position="19"/>
        <end position="146"/>
    </location>
</feature>
<dbReference type="GO" id="GO:0043025">
    <property type="term" value="C:neuronal cell body"/>
    <property type="evidence" value="ECO:0007669"/>
    <property type="project" value="TreeGrafter"/>
</dbReference>
<comment type="subcellular location">
    <subcellularLocation>
        <location evidence="1">Endoplasmic reticulum membrane</location>
    </subcellularLocation>
</comment>
<keyword evidence="3 8" id="KW-0812">Transmembrane</keyword>
<dbReference type="InterPro" id="IPR032763">
    <property type="entry name" value="RIC3_N"/>
</dbReference>
<evidence type="ECO:0000256" key="5">
    <source>
        <dbReference type="ARBA" id="ARBA00022989"/>
    </source>
</evidence>
<feature type="region of interest" description="Disordered" evidence="7">
    <location>
        <begin position="238"/>
        <end position="302"/>
    </location>
</feature>
<evidence type="ECO:0000256" key="6">
    <source>
        <dbReference type="ARBA" id="ARBA00023136"/>
    </source>
</evidence>
<evidence type="ECO:0000256" key="1">
    <source>
        <dbReference type="ARBA" id="ARBA00004586"/>
    </source>
</evidence>
<protein>
    <recommendedName>
        <fullName evidence="9">Resistance to inhibitors of cholinesterase protein 3 N-terminal domain-containing protein</fullName>
    </recommendedName>
</protein>
<accession>T1L403</accession>
<dbReference type="HOGENOM" id="CLU_922375_0_0_1"/>
<dbReference type="STRING" id="32264.T1L403"/>
<evidence type="ECO:0000256" key="2">
    <source>
        <dbReference type="ARBA" id="ARBA00008538"/>
    </source>
</evidence>
<dbReference type="PANTHER" id="PTHR21723:SF3">
    <property type="entry name" value="PROTEIN RIC-3"/>
    <property type="match status" value="1"/>
</dbReference>
<dbReference type="GO" id="GO:0034394">
    <property type="term" value="P:protein localization to cell surface"/>
    <property type="evidence" value="ECO:0007669"/>
    <property type="project" value="TreeGrafter"/>
</dbReference>
<sequence length="302" mass="33841">MSKVNHLSNGKSIMILGTVVGCLSLLWPKVFYPMMQGGFHENNPDANMKAKIHPRMKATGTTANNHQPDFNGPNTRYHSNEQSSVSGASVGIIMTVYTVGIILLFIYTIFKYMSADNSIDMMEEYNQRQLVKNSDQDSKAKEKKGKASFNEYNHEQGECLKGLALNYVRCKQKLDPEEKKAPETEDDVSSAYRVLLGDMLELRDYLLELQCTGSCQDCDSQCADCEICQNEANEASKLSNSTSTLDIDENQGTHDENDDSFSEQLENVNDDLKESDDQSDRTIDESDSDGDICQTNEEDVEE</sequence>
<dbReference type="EMBL" id="CAEY01001062">
    <property type="status" value="NOT_ANNOTATED_CDS"/>
    <property type="molecule type" value="Genomic_DNA"/>
</dbReference>
<keyword evidence="11" id="KW-1185">Reference proteome</keyword>
<reference evidence="10" key="2">
    <citation type="submission" date="2015-06" db="UniProtKB">
        <authorList>
            <consortium name="EnsemblMetazoa"/>
        </authorList>
    </citation>
    <scope>IDENTIFICATION</scope>
</reference>
<proteinExistence type="inferred from homology"/>
<evidence type="ECO:0000313" key="11">
    <source>
        <dbReference type="Proteomes" id="UP000015104"/>
    </source>
</evidence>
<feature type="compositionally biased region" description="Acidic residues" evidence="7">
    <location>
        <begin position="285"/>
        <end position="302"/>
    </location>
</feature>
<keyword evidence="6 8" id="KW-0472">Membrane</keyword>
<keyword evidence="5 8" id="KW-1133">Transmembrane helix</keyword>
<dbReference type="KEGG" id="tut:107370064"/>
<feature type="transmembrane region" description="Helical" evidence="8">
    <location>
        <begin position="88"/>
        <end position="110"/>
    </location>
</feature>
<gene>
    <name evidence="10" type="primary">107370064</name>
</gene>
<evidence type="ECO:0000256" key="3">
    <source>
        <dbReference type="ARBA" id="ARBA00022692"/>
    </source>
</evidence>
<feature type="region of interest" description="Disordered" evidence="7">
    <location>
        <begin position="59"/>
        <end position="81"/>
    </location>
</feature>
<comment type="similarity">
    <text evidence="2">Belongs to the ric-3 family.</text>
</comment>
<evidence type="ECO:0000259" key="9">
    <source>
        <dbReference type="Pfam" id="PF15361"/>
    </source>
</evidence>
<dbReference type="GO" id="GO:0007271">
    <property type="term" value="P:synaptic transmission, cholinergic"/>
    <property type="evidence" value="ECO:0007669"/>
    <property type="project" value="TreeGrafter"/>
</dbReference>
<reference evidence="11" key="1">
    <citation type="submission" date="2011-08" db="EMBL/GenBank/DDBJ databases">
        <authorList>
            <person name="Rombauts S."/>
        </authorList>
    </citation>
    <scope>NUCLEOTIDE SEQUENCE</scope>
    <source>
        <strain evidence="11">London</strain>
    </source>
</reference>
<dbReference type="Pfam" id="PF15361">
    <property type="entry name" value="RIC3"/>
    <property type="match status" value="1"/>
</dbReference>
<evidence type="ECO:0000313" key="10">
    <source>
        <dbReference type="EnsemblMetazoa" id="tetur37g00320.1"/>
    </source>
</evidence>
<dbReference type="OMA" id="CQNEANE"/>
<organism evidence="10 11">
    <name type="scientific">Tetranychus urticae</name>
    <name type="common">Two-spotted spider mite</name>
    <dbReference type="NCBI Taxonomy" id="32264"/>
    <lineage>
        <taxon>Eukaryota</taxon>
        <taxon>Metazoa</taxon>
        <taxon>Ecdysozoa</taxon>
        <taxon>Arthropoda</taxon>
        <taxon>Chelicerata</taxon>
        <taxon>Arachnida</taxon>
        <taxon>Acari</taxon>
        <taxon>Acariformes</taxon>
        <taxon>Trombidiformes</taxon>
        <taxon>Prostigmata</taxon>
        <taxon>Eleutherengona</taxon>
        <taxon>Raphignathae</taxon>
        <taxon>Tetranychoidea</taxon>
        <taxon>Tetranychidae</taxon>
        <taxon>Tetranychus</taxon>
    </lineage>
</organism>
<evidence type="ECO:0000256" key="4">
    <source>
        <dbReference type="ARBA" id="ARBA00022824"/>
    </source>
</evidence>
<feature type="transmembrane region" description="Helical" evidence="8">
    <location>
        <begin position="12"/>
        <end position="32"/>
    </location>
</feature>
<dbReference type="GO" id="GO:0043005">
    <property type="term" value="C:neuron projection"/>
    <property type="evidence" value="ECO:0007669"/>
    <property type="project" value="TreeGrafter"/>
</dbReference>